<feature type="chain" id="PRO_5019303679" description="Melanin-concentrating hormone" evidence="1">
    <location>
        <begin position="23"/>
        <end position="107"/>
    </location>
</feature>
<comment type="caution">
    <text evidence="2">The sequence shown here is derived from an EMBL/GenBank/DDBJ whole genome shotgun (WGS) entry which is preliminary data.</text>
</comment>
<accession>A0A401RYG2</accession>
<keyword evidence="1" id="KW-0732">Signal</keyword>
<dbReference type="EMBL" id="BEZZ01000024">
    <property type="protein sequence ID" value="GCC23186.1"/>
    <property type="molecule type" value="Genomic_DNA"/>
</dbReference>
<dbReference type="AlphaFoldDB" id="A0A401RYG2"/>
<evidence type="ECO:0000313" key="3">
    <source>
        <dbReference type="Proteomes" id="UP000287033"/>
    </source>
</evidence>
<dbReference type="Proteomes" id="UP000287033">
    <property type="component" value="Unassembled WGS sequence"/>
</dbReference>
<evidence type="ECO:0000256" key="1">
    <source>
        <dbReference type="SAM" id="SignalP"/>
    </source>
</evidence>
<protein>
    <recommendedName>
        <fullName evidence="4">Melanin-concentrating hormone</fullName>
    </recommendedName>
</protein>
<organism evidence="2 3">
    <name type="scientific">Chiloscyllium punctatum</name>
    <name type="common">Brownbanded bambooshark</name>
    <name type="synonym">Hemiscyllium punctatum</name>
    <dbReference type="NCBI Taxonomy" id="137246"/>
    <lineage>
        <taxon>Eukaryota</taxon>
        <taxon>Metazoa</taxon>
        <taxon>Chordata</taxon>
        <taxon>Craniata</taxon>
        <taxon>Vertebrata</taxon>
        <taxon>Chondrichthyes</taxon>
        <taxon>Elasmobranchii</taxon>
        <taxon>Galeomorphii</taxon>
        <taxon>Galeoidea</taxon>
        <taxon>Orectolobiformes</taxon>
        <taxon>Hemiscylliidae</taxon>
        <taxon>Chiloscyllium</taxon>
    </lineage>
</organism>
<evidence type="ECO:0000313" key="2">
    <source>
        <dbReference type="EMBL" id="GCC23186.1"/>
    </source>
</evidence>
<gene>
    <name evidence="2" type="ORF">chiPu_0001580</name>
</gene>
<reference evidence="2 3" key="1">
    <citation type="journal article" date="2018" name="Nat. Ecol. Evol.">
        <title>Shark genomes provide insights into elasmobranch evolution and the origin of vertebrates.</title>
        <authorList>
            <person name="Hara Y"/>
            <person name="Yamaguchi K"/>
            <person name="Onimaru K"/>
            <person name="Kadota M"/>
            <person name="Koyanagi M"/>
            <person name="Keeley SD"/>
            <person name="Tatsumi K"/>
            <person name="Tanaka K"/>
            <person name="Motone F"/>
            <person name="Kageyama Y"/>
            <person name="Nozu R"/>
            <person name="Adachi N"/>
            <person name="Nishimura O"/>
            <person name="Nakagawa R"/>
            <person name="Tanegashima C"/>
            <person name="Kiyatake I"/>
            <person name="Matsumoto R"/>
            <person name="Murakumo K"/>
            <person name="Nishida K"/>
            <person name="Terakita A"/>
            <person name="Kuratani S"/>
            <person name="Sato K"/>
            <person name="Hyodo S Kuraku.S."/>
        </authorList>
    </citation>
    <scope>NUCLEOTIDE SEQUENCE [LARGE SCALE GENOMIC DNA]</scope>
</reference>
<evidence type="ECO:0008006" key="4">
    <source>
        <dbReference type="Google" id="ProtNLM"/>
    </source>
</evidence>
<dbReference type="OrthoDB" id="8911465at2759"/>
<sequence>MNIAWMLVSGLFLVLLPTRTAANPLFRSQSDHAHVLDEELSEYLSSEERDVPAVVNPKVRFLRDLSPDTRSDERSGLLDLRHLATDTALMMGSEIYCASYCLRKSTV</sequence>
<keyword evidence="3" id="KW-1185">Reference proteome</keyword>
<name>A0A401RYG2_CHIPU</name>
<dbReference type="STRING" id="137246.A0A401RYG2"/>
<feature type="signal peptide" evidence="1">
    <location>
        <begin position="1"/>
        <end position="22"/>
    </location>
</feature>
<proteinExistence type="predicted"/>